<evidence type="ECO:0000313" key="9">
    <source>
        <dbReference type="Proteomes" id="UP000326289"/>
    </source>
</evidence>
<keyword evidence="4 6" id="KW-0472">Membrane</keyword>
<dbReference type="SUPFAM" id="SSF103473">
    <property type="entry name" value="MFS general substrate transporter"/>
    <property type="match status" value="1"/>
</dbReference>
<gene>
    <name evidence="8" type="ORF">BDV30DRAFT_228119</name>
</gene>
<dbReference type="Gene3D" id="1.20.1250.20">
    <property type="entry name" value="MFS general substrate transporter like domains"/>
    <property type="match status" value="1"/>
</dbReference>
<evidence type="ECO:0000256" key="2">
    <source>
        <dbReference type="ARBA" id="ARBA00022692"/>
    </source>
</evidence>
<dbReference type="InterPro" id="IPR011701">
    <property type="entry name" value="MFS"/>
</dbReference>
<dbReference type="InterPro" id="IPR036259">
    <property type="entry name" value="MFS_trans_sf"/>
</dbReference>
<protein>
    <submittedName>
        <fullName evidence="8">Major facilitator superfamily domain-containing protein</fullName>
    </submittedName>
</protein>
<evidence type="ECO:0000256" key="5">
    <source>
        <dbReference type="SAM" id="MobiDB-lite"/>
    </source>
</evidence>
<evidence type="ECO:0000256" key="6">
    <source>
        <dbReference type="SAM" id="Phobius"/>
    </source>
</evidence>
<dbReference type="PROSITE" id="PS50850">
    <property type="entry name" value="MFS"/>
    <property type="match status" value="1"/>
</dbReference>
<dbReference type="PANTHER" id="PTHR23502:SF60">
    <property type="entry name" value="MAJOR FACILITATOR SUPERFAMILY (MFS) PROFILE DOMAIN-CONTAINING PROTEIN-RELATED"/>
    <property type="match status" value="1"/>
</dbReference>
<dbReference type="GO" id="GO:0016020">
    <property type="term" value="C:membrane"/>
    <property type="evidence" value="ECO:0007669"/>
    <property type="project" value="UniProtKB-SubCell"/>
</dbReference>
<reference evidence="8 9" key="1">
    <citation type="submission" date="2019-04" db="EMBL/GenBank/DDBJ databases">
        <title>Fungal friends and foes A comparative genomics study of 23 Aspergillus species from section Flavi.</title>
        <authorList>
            <consortium name="DOE Joint Genome Institute"/>
            <person name="Kjaerbolling I."/>
            <person name="Vesth T.C."/>
            <person name="Frisvad J.C."/>
            <person name="Nybo J.L."/>
            <person name="Theobald S."/>
            <person name="Kildgaard S."/>
            <person name="Petersen T.I."/>
            <person name="Kuo A."/>
            <person name="Sato A."/>
            <person name="Lyhne E.K."/>
            <person name="Kogle M.E."/>
            <person name="Wiebenga A."/>
            <person name="Kun R.S."/>
            <person name="Lubbers R.J."/>
            <person name="Makela M.R."/>
            <person name="Barry K."/>
            <person name="Chovatia M."/>
            <person name="Clum A."/>
            <person name="Daum C."/>
            <person name="Haridas S."/>
            <person name="He G."/>
            <person name="LaButti K."/>
            <person name="Lipzen A."/>
            <person name="Mondo S."/>
            <person name="Pangilinan J."/>
            <person name="Riley R."/>
            <person name="Salamov A."/>
            <person name="Simmons B.A."/>
            <person name="Magnuson J.K."/>
            <person name="Henrissat B."/>
            <person name="Mortensen U.H."/>
            <person name="Larsen T.O."/>
            <person name="De vries R.P."/>
            <person name="Grigoriev I.V."/>
            <person name="Machida M."/>
            <person name="Baker S.E."/>
            <person name="Andersen M.R."/>
        </authorList>
    </citation>
    <scope>NUCLEOTIDE SEQUENCE [LARGE SCALE GENOMIC DNA]</scope>
    <source>
        <strain evidence="8 9">CBS 117635</strain>
    </source>
</reference>
<feature type="transmembrane region" description="Helical" evidence="6">
    <location>
        <begin position="121"/>
        <end position="140"/>
    </location>
</feature>
<feature type="transmembrane region" description="Helical" evidence="6">
    <location>
        <begin position="356"/>
        <end position="375"/>
    </location>
</feature>
<dbReference type="GO" id="GO:0022857">
    <property type="term" value="F:transmembrane transporter activity"/>
    <property type="evidence" value="ECO:0007669"/>
    <property type="project" value="InterPro"/>
</dbReference>
<dbReference type="PANTHER" id="PTHR23502">
    <property type="entry name" value="MAJOR FACILITATOR SUPERFAMILY"/>
    <property type="match status" value="1"/>
</dbReference>
<feature type="domain" description="Major facilitator superfamily (MFS) profile" evidence="7">
    <location>
        <begin position="54"/>
        <end position="485"/>
    </location>
</feature>
<dbReference type="EMBL" id="ML732816">
    <property type="protein sequence ID" value="KAB8271487.1"/>
    <property type="molecule type" value="Genomic_DNA"/>
</dbReference>
<accession>A0A5N6IZE6</accession>
<dbReference type="Proteomes" id="UP000326289">
    <property type="component" value="Unassembled WGS sequence"/>
</dbReference>
<dbReference type="InterPro" id="IPR020846">
    <property type="entry name" value="MFS_dom"/>
</dbReference>
<feature type="transmembrane region" description="Helical" evidence="6">
    <location>
        <begin position="174"/>
        <end position="200"/>
    </location>
</feature>
<keyword evidence="3 6" id="KW-1133">Transmembrane helix</keyword>
<feature type="transmembrane region" description="Helical" evidence="6">
    <location>
        <begin position="315"/>
        <end position="335"/>
    </location>
</feature>
<feature type="transmembrane region" description="Helical" evidence="6">
    <location>
        <begin position="52"/>
        <end position="79"/>
    </location>
</feature>
<evidence type="ECO:0000256" key="4">
    <source>
        <dbReference type="ARBA" id="ARBA00023136"/>
    </source>
</evidence>
<evidence type="ECO:0000313" key="8">
    <source>
        <dbReference type="EMBL" id="KAB8271487.1"/>
    </source>
</evidence>
<comment type="subcellular location">
    <subcellularLocation>
        <location evidence="1">Membrane</location>
        <topology evidence="1">Multi-pass membrane protein</topology>
    </subcellularLocation>
</comment>
<organism evidence="8 9">
    <name type="scientific">Aspergillus minisclerotigenes</name>
    <dbReference type="NCBI Taxonomy" id="656917"/>
    <lineage>
        <taxon>Eukaryota</taxon>
        <taxon>Fungi</taxon>
        <taxon>Dikarya</taxon>
        <taxon>Ascomycota</taxon>
        <taxon>Pezizomycotina</taxon>
        <taxon>Eurotiomycetes</taxon>
        <taxon>Eurotiomycetidae</taxon>
        <taxon>Eurotiales</taxon>
        <taxon>Aspergillaceae</taxon>
        <taxon>Aspergillus</taxon>
        <taxon>Aspergillus subgen. Circumdati</taxon>
    </lineage>
</organism>
<keyword evidence="2 6" id="KW-0812">Transmembrane</keyword>
<feature type="transmembrane region" description="Helical" evidence="6">
    <location>
        <begin position="276"/>
        <end position="295"/>
    </location>
</feature>
<name>A0A5N6IZE6_9EURO</name>
<feature type="transmembrane region" description="Helical" evidence="6">
    <location>
        <begin position="91"/>
        <end position="109"/>
    </location>
</feature>
<sequence>MTNNASSSEKHPETAGPANIVPLIPPTDPNLVTWDGPDDPHNPKNWSARKKWLAFVPMSMFNLLSSMSSATVAPALSAIGEDLGFPSNTPLILSLSVFFLGTAIVPLFTAPVSEMIGRVPVILTMNVVYIVFNTACGAAKSPTQLIIFRFLAGLGAAGPYGRPLRSPRPRPLKAIAVFTLAHLIGTAIDPTTGGFVVQYVSWRWCFYVILIAIVTIQIIGLILLRETYGPVLLKRKAARLRKSTQTPDLHTDHDRTSTHLKTNLIRPFCLLTTQPIIQVLSLYLAYLNGILYLMVATFHDVWTGIYQESVSIGSLNYLSMTVGLAIATQFGVRFADKIYQRLRAKNNGQGKAKFHLPMLCAIAVVVPIGLFWYGWSARTSIHWIMPDSGAAIYSGATVLQRVCVQGYLIDTYQVYAARAMASVMGLRNLLGFGLPLVAPSLYGNLGFALVNTLLACVAVVIGIPAPLLLWHYGEDLRGWGNYAQS</sequence>
<dbReference type="Pfam" id="PF07690">
    <property type="entry name" value="MFS_1"/>
    <property type="match status" value="1"/>
</dbReference>
<keyword evidence="9" id="KW-1185">Reference proteome</keyword>
<proteinExistence type="predicted"/>
<evidence type="ECO:0000256" key="1">
    <source>
        <dbReference type="ARBA" id="ARBA00004141"/>
    </source>
</evidence>
<feature type="region of interest" description="Disordered" evidence="5">
    <location>
        <begin position="1"/>
        <end position="22"/>
    </location>
</feature>
<evidence type="ECO:0000256" key="3">
    <source>
        <dbReference type="ARBA" id="ARBA00022989"/>
    </source>
</evidence>
<evidence type="ECO:0000259" key="7">
    <source>
        <dbReference type="PROSITE" id="PS50850"/>
    </source>
</evidence>
<feature type="transmembrane region" description="Helical" evidence="6">
    <location>
        <begin position="445"/>
        <end position="470"/>
    </location>
</feature>
<dbReference type="AlphaFoldDB" id="A0A5N6IZE6"/>
<feature type="transmembrane region" description="Helical" evidence="6">
    <location>
        <begin position="206"/>
        <end position="224"/>
    </location>
</feature>